<keyword evidence="3 7" id="KW-1133">Transmembrane helix</keyword>
<accession>A0A1M5W7M8</accession>
<gene>
    <name evidence="8" type="ORF">SAMN02745823_01108</name>
</gene>
<protein>
    <recommendedName>
        <fullName evidence="7">Flagellar protein</fullName>
    </recommendedName>
</protein>
<evidence type="ECO:0000256" key="2">
    <source>
        <dbReference type="ARBA" id="ARBA00022692"/>
    </source>
</evidence>
<keyword evidence="8" id="KW-0282">Flagellum</keyword>
<proteinExistence type="inferred from homology"/>
<dbReference type="NCBIfam" id="TIGR03500">
    <property type="entry name" value="FliO_TIGR"/>
    <property type="match status" value="1"/>
</dbReference>
<dbReference type="Pfam" id="PF04347">
    <property type="entry name" value="FliO"/>
    <property type="match status" value="1"/>
</dbReference>
<dbReference type="RefSeq" id="WP_073076665.1">
    <property type="nucleotide sequence ID" value="NZ_FQXV01000003.1"/>
</dbReference>
<dbReference type="GO" id="GO:0009425">
    <property type="term" value="C:bacterial-type flagellum basal body"/>
    <property type="evidence" value="ECO:0007669"/>
    <property type="project" value="UniProtKB-SubCell"/>
</dbReference>
<dbReference type="EMBL" id="FQXV01000003">
    <property type="protein sequence ID" value="SHH83487.1"/>
    <property type="molecule type" value="Genomic_DNA"/>
</dbReference>
<dbReference type="AlphaFoldDB" id="A0A1M5W7M8"/>
<evidence type="ECO:0000256" key="5">
    <source>
        <dbReference type="ARBA" id="ARBA00023143"/>
    </source>
</evidence>
<dbReference type="GO" id="GO:0044781">
    <property type="term" value="P:bacterial-type flagellum organization"/>
    <property type="evidence" value="ECO:0007669"/>
    <property type="project" value="UniProtKB-UniRule"/>
</dbReference>
<organism evidence="8 9">
    <name type="scientific">Sporobacter termitidis DSM 10068</name>
    <dbReference type="NCBI Taxonomy" id="1123282"/>
    <lineage>
        <taxon>Bacteria</taxon>
        <taxon>Bacillati</taxon>
        <taxon>Bacillota</taxon>
        <taxon>Clostridia</taxon>
        <taxon>Eubacteriales</taxon>
        <taxon>Oscillospiraceae</taxon>
        <taxon>Sporobacter</taxon>
    </lineage>
</organism>
<evidence type="ECO:0000256" key="3">
    <source>
        <dbReference type="ARBA" id="ARBA00022989"/>
    </source>
</evidence>
<keyword evidence="8" id="KW-0966">Cell projection</keyword>
<evidence type="ECO:0000256" key="4">
    <source>
        <dbReference type="ARBA" id="ARBA00023136"/>
    </source>
</evidence>
<comment type="subcellular location">
    <subcellularLocation>
        <location evidence="7">Cell membrane</location>
    </subcellularLocation>
    <subcellularLocation>
        <location evidence="7">Bacterial flagellum basal body</location>
    </subcellularLocation>
</comment>
<keyword evidence="2 7" id="KW-0812">Transmembrane</keyword>
<dbReference type="Proteomes" id="UP000183995">
    <property type="component" value="Unassembled WGS sequence"/>
</dbReference>
<reference evidence="8 9" key="1">
    <citation type="submission" date="2016-11" db="EMBL/GenBank/DDBJ databases">
        <authorList>
            <person name="Jaros S."/>
            <person name="Januszkiewicz K."/>
            <person name="Wedrychowicz H."/>
        </authorList>
    </citation>
    <scope>NUCLEOTIDE SEQUENCE [LARGE SCALE GENOMIC DNA]</scope>
    <source>
        <strain evidence="8 9">DSM 10068</strain>
    </source>
</reference>
<keyword evidence="9" id="KW-1185">Reference proteome</keyword>
<dbReference type="InterPro" id="IPR022781">
    <property type="entry name" value="Flagellar_biosynth_FliO"/>
</dbReference>
<evidence type="ECO:0000256" key="7">
    <source>
        <dbReference type="RuleBase" id="RU362064"/>
    </source>
</evidence>
<keyword evidence="8" id="KW-0969">Cilium</keyword>
<keyword evidence="5 7" id="KW-0975">Bacterial flagellum</keyword>
<feature type="transmembrane region" description="Helical" evidence="7">
    <location>
        <begin position="6"/>
        <end position="29"/>
    </location>
</feature>
<evidence type="ECO:0000313" key="9">
    <source>
        <dbReference type="Proteomes" id="UP000183995"/>
    </source>
</evidence>
<evidence type="ECO:0000256" key="6">
    <source>
        <dbReference type="ARBA" id="ARBA00037937"/>
    </source>
</evidence>
<name>A0A1M5W7M8_9FIRM</name>
<keyword evidence="1 7" id="KW-1003">Cell membrane</keyword>
<dbReference type="InterPro" id="IPR052205">
    <property type="entry name" value="FliO/MopB"/>
</dbReference>
<dbReference type="PANTHER" id="PTHR38766:SF1">
    <property type="entry name" value="FLAGELLAR PROTEIN FLIO"/>
    <property type="match status" value="1"/>
</dbReference>
<sequence>MNTFWDYVQAIVIIAAVIFAAYYVTKLVAKTGGGGFRRSSGIKLIGSQSLGRDKSVTIVEIGQFHYILGVSAQRVELLDKLDKSESGLKKEEPSASLPSFGESFKEELNKRFNRQKKDD</sequence>
<dbReference type="PANTHER" id="PTHR38766">
    <property type="entry name" value="FLAGELLAR PROTEIN FLIO"/>
    <property type="match status" value="1"/>
</dbReference>
<comment type="similarity">
    <text evidence="6 7">Belongs to the FliO/MopB family.</text>
</comment>
<dbReference type="GO" id="GO:0005886">
    <property type="term" value="C:plasma membrane"/>
    <property type="evidence" value="ECO:0007669"/>
    <property type="project" value="UniProtKB-SubCell"/>
</dbReference>
<keyword evidence="4 7" id="KW-0472">Membrane</keyword>
<dbReference type="OrthoDB" id="2376965at2"/>
<dbReference type="STRING" id="1123282.SAMN02745823_01108"/>
<evidence type="ECO:0000256" key="1">
    <source>
        <dbReference type="ARBA" id="ARBA00022475"/>
    </source>
</evidence>
<evidence type="ECO:0000313" key="8">
    <source>
        <dbReference type="EMBL" id="SHH83487.1"/>
    </source>
</evidence>